<dbReference type="AlphaFoldDB" id="A0A0G1CEU3"/>
<name>A0A0G1CEU3_9BACT</name>
<evidence type="ECO:0000313" key="1">
    <source>
        <dbReference type="EMBL" id="KKS84290.1"/>
    </source>
</evidence>
<protein>
    <submittedName>
        <fullName evidence="1">Uncharacterized protein</fullName>
    </submittedName>
</protein>
<dbReference type="EMBL" id="LCFD01000033">
    <property type="protein sequence ID" value="KKS84290.1"/>
    <property type="molecule type" value="Genomic_DNA"/>
</dbReference>
<dbReference type="Proteomes" id="UP000034050">
    <property type="component" value="Unassembled WGS sequence"/>
</dbReference>
<evidence type="ECO:0000313" key="2">
    <source>
        <dbReference type="Proteomes" id="UP000034050"/>
    </source>
</evidence>
<sequence length="49" mass="6024">MQYLERYVNLQKDRPHNITAKVREFTIRLQKERSEYGLNRLQTEFLSPI</sequence>
<organism evidence="1 2">
    <name type="scientific">Candidatus Gottesmanbacteria bacterium GW2011_GWB1_43_11</name>
    <dbReference type="NCBI Taxonomy" id="1618446"/>
    <lineage>
        <taxon>Bacteria</taxon>
        <taxon>Candidatus Gottesmaniibacteriota</taxon>
    </lineage>
</organism>
<comment type="caution">
    <text evidence="1">The sequence shown here is derived from an EMBL/GenBank/DDBJ whole genome shotgun (WGS) entry which is preliminary data.</text>
</comment>
<gene>
    <name evidence="1" type="ORF">UV61_C0033G0016</name>
</gene>
<accession>A0A0G1CEU3</accession>
<reference evidence="1 2" key="1">
    <citation type="journal article" date="2015" name="Nature">
        <title>rRNA introns, odd ribosomes, and small enigmatic genomes across a large radiation of phyla.</title>
        <authorList>
            <person name="Brown C.T."/>
            <person name="Hug L.A."/>
            <person name="Thomas B.C."/>
            <person name="Sharon I."/>
            <person name="Castelle C.J."/>
            <person name="Singh A."/>
            <person name="Wilkins M.J."/>
            <person name="Williams K.H."/>
            <person name="Banfield J.F."/>
        </authorList>
    </citation>
    <scope>NUCLEOTIDE SEQUENCE [LARGE SCALE GENOMIC DNA]</scope>
</reference>
<proteinExistence type="predicted"/>